<gene>
    <name evidence="5" type="primary">LOC115626887</name>
</gene>
<name>A0A6J2TTM3_DROLE</name>
<reference evidence="5" key="1">
    <citation type="submission" date="2025-08" db="UniProtKB">
        <authorList>
            <consortium name="RefSeq"/>
        </authorList>
    </citation>
    <scope>IDENTIFICATION</scope>
    <source>
        <strain evidence="5">11010-0011.00</strain>
        <tissue evidence="5">Whole body</tissue>
    </source>
</reference>
<evidence type="ECO:0000259" key="3">
    <source>
        <dbReference type="Pfam" id="PF13359"/>
    </source>
</evidence>
<protein>
    <submittedName>
        <fullName evidence="5">Uncharacterized protein LOC115626887</fullName>
    </submittedName>
</protein>
<proteinExistence type="predicted"/>
<keyword evidence="2" id="KW-0479">Metal-binding</keyword>
<sequence length="422" mass="48217">MEERALIANIATIITKDMLIDGAHKRANAGIDLMAAPSCYPLLAPNDDDEAEAFALMQQQQRAAPSTTMKNKKLKRRSMPAARQRKLPKLQWKYAELNLLHRYVDAEFESYLHIRKLTFLRIQQTLEETLQRNALPGAPTPQTTLSLSMWKLATDEHFEEIARKFQLPWSLCQQVVRSFWHIISDNYESFIKWPNSLAAQQSTLQGFQQFPQLRCFQQLFGVIALKRLDMFLECEHAEVAVVLQLICNAEDKIIDCYVELAQDYSFEESPIGQTLALNARTMPAGSYLIGSSAFPLKSYLIRPIEAECFRKDAVFNGLLEPAFRLAERVLDALARRFNALYALEARDLNEVRLIVESICAMHNLCLEFSDDYLEQQSSEAPEDQKFSWGSIVKEFKGSEKDAKGVRRRVELLDALVALEEGD</sequence>
<evidence type="ECO:0000256" key="2">
    <source>
        <dbReference type="ARBA" id="ARBA00022723"/>
    </source>
</evidence>
<dbReference type="RefSeq" id="XP_030378257.1">
    <property type="nucleotide sequence ID" value="XM_030522397.1"/>
</dbReference>
<dbReference type="AlphaFoldDB" id="A0A6J2TTM3"/>
<dbReference type="Pfam" id="PF13359">
    <property type="entry name" value="DDE_Tnp_4"/>
    <property type="match status" value="1"/>
</dbReference>
<comment type="cofactor">
    <cofactor evidence="1">
        <name>a divalent metal cation</name>
        <dbReference type="ChEBI" id="CHEBI:60240"/>
    </cofactor>
</comment>
<evidence type="ECO:0000313" key="5">
    <source>
        <dbReference type="RefSeq" id="XP_030378257.1"/>
    </source>
</evidence>
<keyword evidence="4" id="KW-1185">Reference proteome</keyword>
<dbReference type="GO" id="GO:0046872">
    <property type="term" value="F:metal ion binding"/>
    <property type="evidence" value="ECO:0007669"/>
    <property type="project" value="UniProtKB-KW"/>
</dbReference>
<dbReference type="OrthoDB" id="1681765at2759"/>
<organism evidence="4 5">
    <name type="scientific">Drosophila lebanonensis</name>
    <name type="common">Fruit fly</name>
    <name type="synonym">Scaptodrosophila lebanonensis</name>
    <dbReference type="NCBI Taxonomy" id="7225"/>
    <lineage>
        <taxon>Eukaryota</taxon>
        <taxon>Metazoa</taxon>
        <taxon>Ecdysozoa</taxon>
        <taxon>Arthropoda</taxon>
        <taxon>Hexapoda</taxon>
        <taxon>Insecta</taxon>
        <taxon>Pterygota</taxon>
        <taxon>Neoptera</taxon>
        <taxon>Endopterygota</taxon>
        <taxon>Diptera</taxon>
        <taxon>Brachycera</taxon>
        <taxon>Muscomorpha</taxon>
        <taxon>Ephydroidea</taxon>
        <taxon>Drosophilidae</taxon>
        <taxon>Scaptodrosophila</taxon>
    </lineage>
</organism>
<dbReference type="Proteomes" id="UP000504634">
    <property type="component" value="Unplaced"/>
</dbReference>
<dbReference type="InterPro" id="IPR027806">
    <property type="entry name" value="HARBI1_dom"/>
</dbReference>
<evidence type="ECO:0000313" key="4">
    <source>
        <dbReference type="Proteomes" id="UP000504634"/>
    </source>
</evidence>
<evidence type="ECO:0000256" key="1">
    <source>
        <dbReference type="ARBA" id="ARBA00001968"/>
    </source>
</evidence>
<dbReference type="GeneID" id="115626887"/>
<feature type="domain" description="DDE Tnp4" evidence="3">
    <location>
        <begin position="230"/>
        <end position="363"/>
    </location>
</feature>
<accession>A0A6J2TTM3</accession>